<evidence type="ECO:0000313" key="5">
    <source>
        <dbReference type="Proteomes" id="UP001370490"/>
    </source>
</evidence>
<evidence type="ECO:0000313" key="4">
    <source>
        <dbReference type="EMBL" id="KAK6928596.1"/>
    </source>
</evidence>
<dbReference type="Gene3D" id="2.60.40.1180">
    <property type="entry name" value="Golgi alpha-mannosidase II"/>
    <property type="match status" value="1"/>
</dbReference>
<proteinExistence type="predicted"/>
<sequence>MVCQLLNISYCPPSEIDFSGGKSLASIFSVLFASGIMQMSFPCFILEHRFNGFLMLQILVVYNSLGWKRDDIVRIPVITEDITVHNSEGKVVKSQILPLADAHVSVRNYYVKAYLGETTSVRPKYWLAFPASVPPLGFSTYTIASGGSSTRSSIYTLQTSDESSFEVAQGNLKLTFSTREGKLTHYVNDRTSVKQSVEQSYSFYSAYNGTEKDPQASGAYIFRPNGTFLIGSEKQAPLTVVHGPLIDEVHHQINPWIHQINRLYNGKEHVEVEFTVGPIPVDDGVGKEVVTQLTTTMVTNKTFYTDSSGRDFIKRIRDYRTDWNLEVNQPVAGNYYPINLGIYVQDNTSEFSVLVDRSVGGSSILDGQIELMLHRRLLHDDSRGVAEALNETDCIVNECRGLTIQGKYYFRIDPLGQGARWRHSYGQEIYSPFLLAFTEEDGGNWMGTHVHTFSGFDSSYSLPDNVAMITLEELNDGKVLLRLAHLYEIDEDKDLSTITKVELKKLFLGKKISKVMETNLSANQERAEMEKKRLVWKVEGEPGGETQVIRGGPVDPKTLVVELAPMEIRTFIIHFDSSFFRQ</sequence>
<dbReference type="InterPro" id="IPR013780">
    <property type="entry name" value="Glyco_hydro_b"/>
</dbReference>
<dbReference type="InterPro" id="IPR011682">
    <property type="entry name" value="Glyco_hydro_38_C"/>
</dbReference>
<feature type="domain" description="Glycosyl hydrolases family 38 C-terminal" evidence="2">
    <location>
        <begin position="465"/>
        <end position="571"/>
    </location>
</feature>
<evidence type="ECO:0000259" key="3">
    <source>
        <dbReference type="Pfam" id="PF21260"/>
    </source>
</evidence>
<keyword evidence="5" id="KW-1185">Reference proteome</keyword>
<reference evidence="4 5" key="1">
    <citation type="submission" date="2023-12" db="EMBL/GenBank/DDBJ databases">
        <title>A high-quality genome assembly for Dillenia turbinata (Dilleniales).</title>
        <authorList>
            <person name="Chanderbali A."/>
        </authorList>
    </citation>
    <scope>NUCLEOTIDE SEQUENCE [LARGE SCALE GENOMIC DNA]</scope>
    <source>
        <strain evidence="4">LSX21</strain>
        <tissue evidence="4">Leaf</tissue>
    </source>
</reference>
<feature type="non-terminal residue" evidence="4">
    <location>
        <position position="582"/>
    </location>
</feature>
<dbReference type="GO" id="GO:0030246">
    <property type="term" value="F:carbohydrate binding"/>
    <property type="evidence" value="ECO:0007669"/>
    <property type="project" value="InterPro"/>
</dbReference>
<keyword evidence="4" id="KW-0378">Hydrolase</keyword>
<dbReference type="Gene3D" id="2.70.98.30">
    <property type="entry name" value="Golgi alpha-mannosidase II, domain 4"/>
    <property type="match status" value="1"/>
</dbReference>
<dbReference type="GO" id="GO:0004559">
    <property type="term" value="F:alpha-mannosidase activity"/>
    <property type="evidence" value="ECO:0007669"/>
    <property type="project" value="InterPro"/>
</dbReference>
<name>A0AAN8VEQ7_9MAGN</name>
<dbReference type="InterPro" id="IPR041147">
    <property type="entry name" value="GH38_C"/>
</dbReference>
<dbReference type="FunFam" id="2.60.40.1360:FF:000001">
    <property type="entry name" value="Alpha-mannosidase"/>
    <property type="match status" value="1"/>
</dbReference>
<dbReference type="Pfam" id="PF17677">
    <property type="entry name" value="Glyco_hydro38C2"/>
    <property type="match status" value="1"/>
</dbReference>
<dbReference type="Proteomes" id="UP001370490">
    <property type="component" value="Unassembled WGS sequence"/>
</dbReference>
<dbReference type="PANTHER" id="PTHR11607">
    <property type="entry name" value="ALPHA-MANNOSIDASE"/>
    <property type="match status" value="1"/>
</dbReference>
<comment type="caution">
    <text evidence="4">The sequence shown here is derived from an EMBL/GenBank/DDBJ whole genome shotgun (WGS) entry which is preliminary data.</text>
</comment>
<dbReference type="InterPro" id="IPR050843">
    <property type="entry name" value="Glycosyl_Hydrlase_38"/>
</dbReference>
<dbReference type="EMBL" id="JBAMMX010000014">
    <property type="protein sequence ID" value="KAK6928596.1"/>
    <property type="molecule type" value="Genomic_DNA"/>
</dbReference>
<dbReference type="AlphaFoldDB" id="A0AAN8VEQ7"/>
<dbReference type="FunFam" id="2.70.98.30:FF:000004">
    <property type="entry name" value="Alpha-mannosidase"/>
    <property type="match status" value="1"/>
</dbReference>
<dbReference type="SUPFAM" id="SSF74650">
    <property type="entry name" value="Galactose mutarotase-like"/>
    <property type="match status" value="1"/>
</dbReference>
<dbReference type="FunFam" id="2.60.40.1180:FF:000015">
    <property type="entry name" value="Alpha-mannosidase"/>
    <property type="match status" value="1"/>
</dbReference>
<dbReference type="GO" id="GO:0006013">
    <property type="term" value="P:mannose metabolic process"/>
    <property type="evidence" value="ECO:0007669"/>
    <property type="project" value="InterPro"/>
</dbReference>
<dbReference type="InterPro" id="IPR011013">
    <property type="entry name" value="Gal_mutarotase_sf_dom"/>
</dbReference>
<dbReference type="PANTHER" id="PTHR11607:SF67">
    <property type="entry name" value="ALPHA-MANNOSIDASE"/>
    <property type="match status" value="1"/>
</dbReference>
<dbReference type="Pfam" id="PF07748">
    <property type="entry name" value="Glyco_hydro_38C"/>
    <property type="match status" value="1"/>
</dbReference>
<evidence type="ECO:0000259" key="2">
    <source>
        <dbReference type="Pfam" id="PF17677"/>
    </source>
</evidence>
<protein>
    <submittedName>
        <fullName evidence="4">Glycosyl hydrolase family 38, C-terminal</fullName>
    </submittedName>
</protein>
<organism evidence="4 5">
    <name type="scientific">Dillenia turbinata</name>
    <dbReference type="NCBI Taxonomy" id="194707"/>
    <lineage>
        <taxon>Eukaryota</taxon>
        <taxon>Viridiplantae</taxon>
        <taxon>Streptophyta</taxon>
        <taxon>Embryophyta</taxon>
        <taxon>Tracheophyta</taxon>
        <taxon>Spermatophyta</taxon>
        <taxon>Magnoliopsida</taxon>
        <taxon>eudicotyledons</taxon>
        <taxon>Gunneridae</taxon>
        <taxon>Pentapetalae</taxon>
        <taxon>Dilleniales</taxon>
        <taxon>Dilleniaceae</taxon>
        <taxon>Dillenia</taxon>
    </lineage>
</organism>
<feature type="domain" description="Glycosyl hydrolase family 38 C-terminal" evidence="1">
    <location>
        <begin position="169"/>
        <end position="383"/>
    </location>
</feature>
<accession>A0AAN8VEQ7</accession>
<dbReference type="Gene3D" id="2.60.40.1360">
    <property type="match status" value="1"/>
</dbReference>
<feature type="domain" description="Lysosomal alpha-mannosidase-like central" evidence="3">
    <location>
        <begin position="92"/>
        <end position="143"/>
    </location>
</feature>
<gene>
    <name evidence="4" type="ORF">RJ641_007187</name>
</gene>
<evidence type="ECO:0000259" key="1">
    <source>
        <dbReference type="Pfam" id="PF07748"/>
    </source>
</evidence>
<dbReference type="Pfam" id="PF21260">
    <property type="entry name" value="Laman-like_dom"/>
    <property type="match status" value="1"/>
</dbReference>
<dbReference type="InterPro" id="IPR048534">
    <property type="entry name" value="Man2a1-like_dom"/>
</dbReference>